<organism evidence="1 2">
    <name type="scientific">Pollutimonas thiosulfatoxidans</name>
    <dbReference type="NCBI Taxonomy" id="2028345"/>
    <lineage>
        <taxon>Bacteria</taxon>
        <taxon>Pseudomonadati</taxon>
        <taxon>Pseudomonadota</taxon>
        <taxon>Betaproteobacteria</taxon>
        <taxon>Burkholderiales</taxon>
        <taxon>Alcaligenaceae</taxon>
        <taxon>Pollutimonas</taxon>
    </lineage>
</organism>
<protein>
    <submittedName>
        <fullName evidence="1">Uncharacterized protein</fullName>
    </submittedName>
</protein>
<accession>A0A410GF34</accession>
<gene>
    <name evidence="1" type="ORF">CKA81_14410</name>
</gene>
<proteinExistence type="predicted"/>
<name>A0A410GF34_9BURK</name>
<dbReference type="EMBL" id="CP022987">
    <property type="protein sequence ID" value="QAA94912.1"/>
    <property type="molecule type" value="Genomic_DNA"/>
</dbReference>
<evidence type="ECO:0000313" key="2">
    <source>
        <dbReference type="Proteomes" id="UP000283474"/>
    </source>
</evidence>
<dbReference type="AlphaFoldDB" id="A0A410GF34"/>
<reference evidence="1 2" key="1">
    <citation type="submission" date="2017-08" db="EMBL/GenBank/DDBJ databases">
        <authorList>
            <person name="Park S.-J."/>
            <person name="Kim H."/>
        </authorList>
    </citation>
    <scope>NUCLEOTIDE SEQUENCE [LARGE SCALE GENOMIC DNA]</scope>
    <source>
        <strain evidence="2">ye3</strain>
    </source>
</reference>
<keyword evidence="2" id="KW-1185">Reference proteome</keyword>
<evidence type="ECO:0000313" key="1">
    <source>
        <dbReference type="EMBL" id="QAA94912.1"/>
    </source>
</evidence>
<dbReference type="OrthoDB" id="9811261at2"/>
<dbReference type="RefSeq" id="WP_128355909.1">
    <property type="nucleotide sequence ID" value="NZ_CP022987.1"/>
</dbReference>
<dbReference type="KEGG" id="pus:CKA81_14410"/>
<sequence length="109" mass="12264">MGHKTTPVAGDSLEDSWSPELRQHIEVQLGFWLAMIKVIESNNQVLGTSAMVSYSTEEREQLKIMGQHMQELAMSVGPHRGEQVLLLRKRLQDALDVYDDFPAALQKSA</sequence>
<dbReference type="Proteomes" id="UP000283474">
    <property type="component" value="Chromosome"/>
</dbReference>